<sequence length="138" mass="14583">MSGGVRFLQPSGLAPAMGYTPAVEVSGGQTLYISGQVALDVAGALVGDRDFEAQARQCFQNIGHALAAADLTFGHVVKLGLYVLDISQVGTLRRVRDEFVTTAQPPASTLVQVSAFFRPDLLVEIEAIAVAPMPQRTP</sequence>
<dbReference type="GO" id="GO:0005829">
    <property type="term" value="C:cytosol"/>
    <property type="evidence" value="ECO:0007669"/>
    <property type="project" value="TreeGrafter"/>
</dbReference>
<dbReference type="CDD" id="cd00448">
    <property type="entry name" value="YjgF_YER057c_UK114_family"/>
    <property type="match status" value="1"/>
</dbReference>
<dbReference type="AlphaFoldDB" id="A0A7C9LPW0"/>
<reference evidence="2 3" key="1">
    <citation type="submission" date="2019-12" db="EMBL/GenBank/DDBJ databases">
        <title>Deinococcus sp. HMF7620 Genome sequencing and assembly.</title>
        <authorList>
            <person name="Kang H."/>
            <person name="Kim H."/>
            <person name="Joh K."/>
        </authorList>
    </citation>
    <scope>NUCLEOTIDE SEQUENCE [LARGE SCALE GENOMIC DNA]</scope>
    <source>
        <strain evidence="2 3">HMF7620</strain>
    </source>
</reference>
<dbReference type="Gene3D" id="3.30.1330.40">
    <property type="entry name" value="RutC-like"/>
    <property type="match status" value="1"/>
</dbReference>
<dbReference type="Proteomes" id="UP000483286">
    <property type="component" value="Unassembled WGS sequence"/>
</dbReference>
<comment type="caution">
    <text evidence="2">The sequence shown here is derived from an EMBL/GenBank/DDBJ whole genome shotgun (WGS) entry which is preliminary data.</text>
</comment>
<dbReference type="Pfam" id="PF01042">
    <property type="entry name" value="Ribonuc_L-PSP"/>
    <property type="match status" value="1"/>
</dbReference>
<accession>A0A7C9LPW0</accession>
<gene>
    <name evidence="2" type="ORF">GO986_05530</name>
</gene>
<dbReference type="InterPro" id="IPR035959">
    <property type="entry name" value="RutC-like_sf"/>
</dbReference>
<dbReference type="SUPFAM" id="SSF55298">
    <property type="entry name" value="YjgF-like"/>
    <property type="match status" value="1"/>
</dbReference>
<organism evidence="2 3">
    <name type="scientific">Deinococcus arboris</name>
    <dbReference type="NCBI Taxonomy" id="2682977"/>
    <lineage>
        <taxon>Bacteria</taxon>
        <taxon>Thermotogati</taxon>
        <taxon>Deinococcota</taxon>
        <taxon>Deinococci</taxon>
        <taxon>Deinococcales</taxon>
        <taxon>Deinococcaceae</taxon>
        <taxon>Deinococcus</taxon>
    </lineage>
</organism>
<keyword evidence="3" id="KW-1185">Reference proteome</keyword>
<dbReference type="PANTHER" id="PTHR11803:SF58">
    <property type="entry name" value="PROTEIN HMF1-RELATED"/>
    <property type="match status" value="1"/>
</dbReference>
<dbReference type="InterPro" id="IPR006175">
    <property type="entry name" value="YjgF/YER057c/UK114"/>
</dbReference>
<dbReference type="EMBL" id="WQLB01000005">
    <property type="protein sequence ID" value="MVN86221.1"/>
    <property type="molecule type" value="Genomic_DNA"/>
</dbReference>
<evidence type="ECO:0000313" key="3">
    <source>
        <dbReference type="Proteomes" id="UP000483286"/>
    </source>
</evidence>
<name>A0A7C9LPW0_9DEIO</name>
<proteinExistence type="inferred from homology"/>
<evidence type="ECO:0000256" key="1">
    <source>
        <dbReference type="ARBA" id="ARBA00010552"/>
    </source>
</evidence>
<dbReference type="GO" id="GO:0019239">
    <property type="term" value="F:deaminase activity"/>
    <property type="evidence" value="ECO:0007669"/>
    <property type="project" value="TreeGrafter"/>
</dbReference>
<protein>
    <submittedName>
        <fullName evidence="2">RidA family protein</fullName>
    </submittedName>
</protein>
<comment type="similarity">
    <text evidence="1">Belongs to the RutC family.</text>
</comment>
<dbReference type="PANTHER" id="PTHR11803">
    <property type="entry name" value="2-IMINOBUTANOATE/2-IMINOPROPANOATE DEAMINASE RIDA"/>
    <property type="match status" value="1"/>
</dbReference>
<evidence type="ECO:0000313" key="2">
    <source>
        <dbReference type="EMBL" id="MVN86221.1"/>
    </source>
</evidence>